<evidence type="ECO:0000256" key="1">
    <source>
        <dbReference type="SAM" id="MobiDB-lite"/>
    </source>
</evidence>
<organism evidence="2 3">
    <name type="scientific">Hibiscus sabdariffa</name>
    <name type="common">roselle</name>
    <dbReference type="NCBI Taxonomy" id="183260"/>
    <lineage>
        <taxon>Eukaryota</taxon>
        <taxon>Viridiplantae</taxon>
        <taxon>Streptophyta</taxon>
        <taxon>Embryophyta</taxon>
        <taxon>Tracheophyta</taxon>
        <taxon>Spermatophyta</taxon>
        <taxon>Magnoliopsida</taxon>
        <taxon>eudicotyledons</taxon>
        <taxon>Gunneridae</taxon>
        <taxon>Pentapetalae</taxon>
        <taxon>rosids</taxon>
        <taxon>malvids</taxon>
        <taxon>Malvales</taxon>
        <taxon>Malvaceae</taxon>
        <taxon>Malvoideae</taxon>
        <taxon>Hibiscus</taxon>
    </lineage>
</organism>
<reference evidence="2 3" key="1">
    <citation type="journal article" date="2024" name="G3 (Bethesda)">
        <title>Genome assembly of Hibiscus sabdariffa L. provides insights into metabolisms of medicinal natural products.</title>
        <authorList>
            <person name="Kim T."/>
        </authorList>
    </citation>
    <scope>NUCLEOTIDE SEQUENCE [LARGE SCALE GENOMIC DNA]</scope>
    <source>
        <strain evidence="2">TK-2024</strain>
        <tissue evidence="2">Old leaves</tissue>
    </source>
</reference>
<evidence type="ECO:0000313" key="2">
    <source>
        <dbReference type="EMBL" id="KAK9009349.1"/>
    </source>
</evidence>
<accession>A0ABR2R924</accession>
<keyword evidence="3" id="KW-1185">Reference proteome</keyword>
<evidence type="ECO:0000313" key="3">
    <source>
        <dbReference type="Proteomes" id="UP001396334"/>
    </source>
</evidence>
<comment type="caution">
    <text evidence="2">The sequence shown here is derived from an EMBL/GenBank/DDBJ whole genome shotgun (WGS) entry which is preliminary data.</text>
</comment>
<feature type="compositionally biased region" description="Pro residues" evidence="1">
    <location>
        <begin position="1"/>
        <end position="10"/>
    </location>
</feature>
<name>A0ABR2R924_9ROSI</name>
<proteinExistence type="predicted"/>
<protein>
    <submittedName>
        <fullName evidence="2">Uncharacterized protein</fullName>
    </submittedName>
</protein>
<gene>
    <name evidence="2" type="ORF">V6N11_035889</name>
</gene>
<dbReference type="Proteomes" id="UP001396334">
    <property type="component" value="Unassembled WGS sequence"/>
</dbReference>
<dbReference type="EMBL" id="JBBPBN010000024">
    <property type="protein sequence ID" value="KAK9009349.1"/>
    <property type="molecule type" value="Genomic_DNA"/>
</dbReference>
<feature type="region of interest" description="Disordered" evidence="1">
    <location>
        <begin position="1"/>
        <end position="20"/>
    </location>
</feature>
<sequence>MGAETPPPLSKPEDDSDLSNQFTTIANHTPAFTGLAHQKKGTIVCSWLVLNSTAQTMRVEAGKHSIINARVYPIGVFRSSTHFFHTCRRSWVEKGPS</sequence>